<accession>H7EL93</accession>
<dbReference type="STRING" id="907348.TresaDRAFT_2014"/>
<dbReference type="AlphaFoldDB" id="H7EL93"/>
<organism evidence="1 2">
    <name type="scientific">Treponema saccharophilum DSM 2985</name>
    <dbReference type="NCBI Taxonomy" id="907348"/>
    <lineage>
        <taxon>Bacteria</taxon>
        <taxon>Pseudomonadati</taxon>
        <taxon>Spirochaetota</taxon>
        <taxon>Spirochaetia</taxon>
        <taxon>Spirochaetales</taxon>
        <taxon>Treponemataceae</taxon>
        <taxon>Treponema</taxon>
    </lineage>
</organism>
<reference evidence="1 2" key="1">
    <citation type="submission" date="2011-09" db="EMBL/GenBank/DDBJ databases">
        <title>The draft genome of Treponema saccharophilum DSM 2985.</title>
        <authorList>
            <consortium name="US DOE Joint Genome Institute (JGI-PGF)"/>
            <person name="Lucas S."/>
            <person name="Copeland A."/>
            <person name="Lapidus A."/>
            <person name="Glavina del Rio T."/>
            <person name="Dalin E."/>
            <person name="Tice H."/>
            <person name="Bruce D."/>
            <person name="Goodwin L."/>
            <person name="Pitluck S."/>
            <person name="Peters L."/>
            <person name="Kyrpides N."/>
            <person name="Mavromatis K."/>
            <person name="Ivanova N."/>
            <person name="Markowitz V."/>
            <person name="Cheng J.-F."/>
            <person name="Hugenholtz P."/>
            <person name="Woyke T."/>
            <person name="Wu D."/>
            <person name="Gronow S."/>
            <person name="Wellnitz S."/>
            <person name="Brambilla E."/>
            <person name="Klenk H.-P."/>
            <person name="Eisen J.A."/>
        </authorList>
    </citation>
    <scope>NUCLEOTIDE SEQUENCE [LARGE SCALE GENOMIC DNA]</scope>
    <source>
        <strain evidence="1 2">DSM 2985</strain>
    </source>
</reference>
<evidence type="ECO:0000313" key="1">
    <source>
        <dbReference type="EMBL" id="EIC01625.1"/>
    </source>
</evidence>
<dbReference type="Proteomes" id="UP000003571">
    <property type="component" value="Unassembled WGS sequence"/>
</dbReference>
<evidence type="ECO:0000313" key="2">
    <source>
        <dbReference type="Proteomes" id="UP000003571"/>
    </source>
</evidence>
<keyword evidence="2" id="KW-1185">Reference proteome</keyword>
<comment type="caution">
    <text evidence="1">The sequence shown here is derived from an EMBL/GenBank/DDBJ whole genome shotgun (WGS) entry which is preliminary data.</text>
</comment>
<dbReference type="PATRIC" id="fig|907348.3.peg.1674"/>
<dbReference type="eggNOG" id="COG5499">
    <property type="taxonomic scope" value="Bacteria"/>
</dbReference>
<protein>
    <submittedName>
        <fullName evidence="1">Putative transcription regulator with HTH domain</fullName>
    </submittedName>
</protein>
<name>H7EL93_9SPIR</name>
<dbReference type="EMBL" id="AGRW01000048">
    <property type="protein sequence ID" value="EIC01625.1"/>
    <property type="molecule type" value="Genomic_DNA"/>
</dbReference>
<gene>
    <name evidence="1" type="ORF">TresaDRAFT_2014</name>
</gene>
<sequence length="77" mass="9072">MAYDRLIKTKEDYDIAMKRIDELFDAEEGTPECDELELLVALVELYEKENFPIKSPDPVEAIKFRMEQENLTNEDMV</sequence>
<dbReference type="RefSeq" id="WP_002704628.1">
    <property type="nucleotide sequence ID" value="NZ_AGRW01000048.1"/>
</dbReference>
<proteinExistence type="predicted"/>